<dbReference type="InterPro" id="IPR002885">
    <property type="entry name" value="PPR_rpt"/>
</dbReference>
<keyword evidence="2" id="KW-0677">Repeat</keyword>
<evidence type="ECO:0000256" key="3">
    <source>
        <dbReference type="ARBA" id="ARBA00022946"/>
    </source>
</evidence>
<protein>
    <recommendedName>
        <fullName evidence="7">Pentatricopeptide repeat-containing protein</fullName>
    </recommendedName>
</protein>
<organism evidence="6">
    <name type="scientific">Arundo donax</name>
    <name type="common">Giant reed</name>
    <name type="synonym">Donax arundinaceus</name>
    <dbReference type="NCBI Taxonomy" id="35708"/>
    <lineage>
        <taxon>Eukaryota</taxon>
        <taxon>Viridiplantae</taxon>
        <taxon>Streptophyta</taxon>
        <taxon>Embryophyta</taxon>
        <taxon>Tracheophyta</taxon>
        <taxon>Spermatophyta</taxon>
        <taxon>Magnoliopsida</taxon>
        <taxon>Liliopsida</taxon>
        <taxon>Poales</taxon>
        <taxon>Poaceae</taxon>
        <taxon>PACMAD clade</taxon>
        <taxon>Arundinoideae</taxon>
        <taxon>Arundineae</taxon>
        <taxon>Arundo</taxon>
    </lineage>
</organism>
<evidence type="ECO:0000313" key="6">
    <source>
        <dbReference type="EMBL" id="JAD89143.1"/>
    </source>
</evidence>
<evidence type="ECO:0000256" key="5">
    <source>
        <dbReference type="SAM" id="MobiDB-lite"/>
    </source>
</evidence>
<proteinExistence type="inferred from homology"/>
<dbReference type="PROSITE" id="PS51375">
    <property type="entry name" value="PPR"/>
    <property type="match status" value="1"/>
</dbReference>
<reference evidence="6" key="2">
    <citation type="journal article" date="2015" name="Data Brief">
        <title>Shoot transcriptome of the giant reed, Arundo donax.</title>
        <authorList>
            <person name="Barrero R.A."/>
            <person name="Guerrero F.D."/>
            <person name="Moolhuijzen P."/>
            <person name="Goolsby J.A."/>
            <person name="Tidwell J."/>
            <person name="Bellgard S.E."/>
            <person name="Bellgard M.I."/>
        </authorList>
    </citation>
    <scope>NUCLEOTIDE SEQUENCE</scope>
    <source>
        <tissue evidence="6">Shoot tissue taken approximately 20 cm above the soil surface</tissue>
    </source>
</reference>
<evidence type="ECO:0000256" key="2">
    <source>
        <dbReference type="ARBA" id="ARBA00022737"/>
    </source>
</evidence>
<dbReference type="AlphaFoldDB" id="A0A0A9DR42"/>
<dbReference type="GO" id="GO:0003729">
    <property type="term" value="F:mRNA binding"/>
    <property type="evidence" value="ECO:0007669"/>
    <property type="project" value="UniProtKB-ARBA"/>
</dbReference>
<dbReference type="FunFam" id="1.25.40.10:FF:000253">
    <property type="entry name" value="Pentatricopeptide repeat-containing protein"/>
    <property type="match status" value="1"/>
</dbReference>
<dbReference type="InterPro" id="IPR011990">
    <property type="entry name" value="TPR-like_helical_dom_sf"/>
</dbReference>
<dbReference type="PANTHER" id="PTHR45717:SF3">
    <property type="entry name" value="OS04G0544400 PROTEIN"/>
    <property type="match status" value="1"/>
</dbReference>
<sequence>MLLHLVTPSSSSSLTPARPTPWRPCGAAATVRCAASSSTPSPSSAGQQVAKVHNYGTVDYERRAPLRWGTLYRRVAVGHGGRPVGRTLGAWDEGERRLDKWELCRIAKELRKFRRFNLALQVYDWMRERRDRFPLSSSDMAIQLDLIAKVRGVPHAEKYFVELPDTMKDKRTYGSLLNVYAQAMLKEKTEDTFEQMRKKGIRI</sequence>
<dbReference type="NCBIfam" id="TIGR00756">
    <property type="entry name" value="PPR"/>
    <property type="match status" value="1"/>
</dbReference>
<name>A0A0A9DR42_ARUDO</name>
<feature type="repeat" description="PPR" evidence="4">
    <location>
        <begin position="169"/>
        <end position="203"/>
    </location>
</feature>
<dbReference type="PANTHER" id="PTHR45717">
    <property type="entry name" value="OS12G0527900 PROTEIN"/>
    <property type="match status" value="1"/>
</dbReference>
<dbReference type="Gene3D" id="1.25.40.10">
    <property type="entry name" value="Tetratricopeptide repeat domain"/>
    <property type="match status" value="1"/>
</dbReference>
<accession>A0A0A9DR42</accession>
<evidence type="ECO:0008006" key="7">
    <source>
        <dbReference type="Google" id="ProtNLM"/>
    </source>
</evidence>
<dbReference type="GO" id="GO:0005739">
    <property type="term" value="C:mitochondrion"/>
    <property type="evidence" value="ECO:0007669"/>
    <property type="project" value="TreeGrafter"/>
</dbReference>
<reference evidence="6" key="1">
    <citation type="submission" date="2014-09" db="EMBL/GenBank/DDBJ databases">
        <authorList>
            <person name="Magalhaes I.L.F."/>
            <person name="Oliveira U."/>
            <person name="Santos F.R."/>
            <person name="Vidigal T.H.D.A."/>
            <person name="Brescovit A.D."/>
            <person name="Santos A.J."/>
        </authorList>
    </citation>
    <scope>NUCLEOTIDE SEQUENCE</scope>
    <source>
        <tissue evidence="6">Shoot tissue taken approximately 20 cm above the soil surface</tissue>
    </source>
</reference>
<comment type="similarity">
    <text evidence="1">Belongs to the PPR family. P subfamily.</text>
</comment>
<feature type="region of interest" description="Disordered" evidence="5">
    <location>
        <begin position="1"/>
        <end position="21"/>
    </location>
</feature>
<feature type="compositionally biased region" description="Low complexity" evidence="5">
    <location>
        <begin position="1"/>
        <end position="17"/>
    </location>
</feature>
<dbReference type="EMBL" id="GBRH01208752">
    <property type="protein sequence ID" value="JAD89143.1"/>
    <property type="molecule type" value="Transcribed_RNA"/>
</dbReference>
<evidence type="ECO:0000256" key="1">
    <source>
        <dbReference type="ARBA" id="ARBA00007626"/>
    </source>
</evidence>
<evidence type="ECO:0000256" key="4">
    <source>
        <dbReference type="PROSITE-ProRule" id="PRU00708"/>
    </source>
</evidence>
<keyword evidence="3" id="KW-0809">Transit peptide</keyword>